<reference evidence="2 3" key="1">
    <citation type="submission" date="2009-07" db="EMBL/GenBank/DDBJ databases">
        <authorList>
            <person name="Madupu R."/>
            <person name="Sebastian Y."/>
            <person name="Durkin A.S."/>
            <person name="Torralba M."/>
            <person name="Methe B."/>
            <person name="Sutton G.G."/>
            <person name="Strausberg R.L."/>
            <person name="Nelson K.E."/>
        </authorList>
    </citation>
    <scope>NUCLEOTIDE SEQUENCE [LARGE SCALE GENOMIC DNA]</scope>
    <source>
        <strain evidence="2 3">RM3268</strain>
    </source>
</reference>
<dbReference type="RefSeq" id="WP_005870330.1">
    <property type="nucleotide sequence ID" value="NZ_ACYG01000019.1"/>
</dbReference>
<evidence type="ECO:0000313" key="2">
    <source>
        <dbReference type="EMBL" id="EEV18061.1"/>
    </source>
</evidence>
<keyword evidence="1" id="KW-0732">Signal</keyword>
<evidence type="ECO:0000313" key="3">
    <source>
        <dbReference type="Proteomes" id="UP000005709"/>
    </source>
</evidence>
<dbReference type="EMBL" id="ACYG01000019">
    <property type="protein sequence ID" value="EEV18061.1"/>
    <property type="molecule type" value="Genomic_DNA"/>
</dbReference>
<dbReference type="Proteomes" id="UP000005709">
    <property type="component" value="Unassembled WGS sequence"/>
</dbReference>
<sequence length="159" mass="17396">MKKALFFIICAILSASGSDVNSAKNSANDARISLVKSLYIKDTYFGDHKNALSASFRSVLMQDEASAGEGEVGCLDYDPIIGGQDVCDDAKYDFELGQRDTVVVTQTCPYGAQTIIYKLVRSGGDYKIDDIYDQDPSSGRAFSVKNQILNCLNQSKEHQ</sequence>
<dbReference type="Gene3D" id="3.10.450.50">
    <property type="match status" value="1"/>
</dbReference>
<organism evidence="2 3">
    <name type="scientific">Campylobacter gracilis RM3268</name>
    <dbReference type="NCBI Taxonomy" id="553220"/>
    <lineage>
        <taxon>Bacteria</taxon>
        <taxon>Pseudomonadati</taxon>
        <taxon>Campylobacterota</taxon>
        <taxon>Epsilonproteobacteria</taxon>
        <taxon>Campylobacterales</taxon>
        <taxon>Campylobacteraceae</taxon>
        <taxon>Campylobacter</taxon>
    </lineage>
</organism>
<name>C8PG23_9BACT</name>
<evidence type="ECO:0000256" key="1">
    <source>
        <dbReference type="SAM" id="SignalP"/>
    </source>
</evidence>
<accession>C8PG23</accession>
<protein>
    <recommendedName>
        <fullName evidence="4">DUF3828 domain-containing protein</fullName>
    </recommendedName>
</protein>
<proteinExistence type="predicted"/>
<evidence type="ECO:0008006" key="4">
    <source>
        <dbReference type="Google" id="ProtNLM"/>
    </source>
</evidence>
<comment type="caution">
    <text evidence="2">The sequence shown here is derived from an EMBL/GenBank/DDBJ whole genome shotgun (WGS) entry which is preliminary data.</text>
</comment>
<feature type="chain" id="PRO_5002991258" description="DUF3828 domain-containing protein" evidence="1">
    <location>
        <begin position="18"/>
        <end position="159"/>
    </location>
</feature>
<dbReference type="STRING" id="824.CGRAC_1212"/>
<gene>
    <name evidence="2" type="ORF">CAMGR0001_0816</name>
</gene>
<dbReference type="OrthoDB" id="8604923at2"/>
<keyword evidence="3" id="KW-1185">Reference proteome</keyword>
<feature type="signal peptide" evidence="1">
    <location>
        <begin position="1"/>
        <end position="17"/>
    </location>
</feature>
<dbReference type="AlphaFoldDB" id="C8PG23"/>